<dbReference type="Proteomes" id="UP000292702">
    <property type="component" value="Unassembled WGS sequence"/>
</dbReference>
<feature type="signal peptide" evidence="2">
    <location>
        <begin position="1"/>
        <end position="19"/>
    </location>
</feature>
<evidence type="ECO:0000256" key="1">
    <source>
        <dbReference type="SAM" id="MobiDB-lite"/>
    </source>
</evidence>
<keyword evidence="4" id="KW-1185">Reference proteome</keyword>
<feature type="chain" id="PRO_5020541862" evidence="2">
    <location>
        <begin position="20"/>
        <end position="145"/>
    </location>
</feature>
<keyword evidence="2" id="KW-0732">Signal</keyword>
<organism evidence="3 4">
    <name type="scientific">Steccherinum ochraceum</name>
    <dbReference type="NCBI Taxonomy" id="92696"/>
    <lineage>
        <taxon>Eukaryota</taxon>
        <taxon>Fungi</taxon>
        <taxon>Dikarya</taxon>
        <taxon>Basidiomycota</taxon>
        <taxon>Agaricomycotina</taxon>
        <taxon>Agaricomycetes</taxon>
        <taxon>Polyporales</taxon>
        <taxon>Steccherinaceae</taxon>
        <taxon>Steccherinum</taxon>
    </lineage>
</organism>
<protein>
    <submittedName>
        <fullName evidence="3">Uncharacterized protein</fullName>
    </submittedName>
</protein>
<comment type="caution">
    <text evidence="3">The sequence shown here is derived from an EMBL/GenBank/DDBJ whole genome shotgun (WGS) entry which is preliminary data.</text>
</comment>
<dbReference type="EMBL" id="RWJN01000267">
    <property type="protein sequence ID" value="TCD63900.1"/>
    <property type="molecule type" value="Genomic_DNA"/>
</dbReference>
<reference evidence="3 4" key="1">
    <citation type="submission" date="2018-11" db="EMBL/GenBank/DDBJ databases">
        <title>Genome assembly of Steccherinum ochraceum LE-BIN_3174, the white-rot fungus of the Steccherinaceae family (The Residual Polyporoid clade, Polyporales, Basidiomycota).</title>
        <authorList>
            <person name="Fedorova T.V."/>
            <person name="Glazunova O.A."/>
            <person name="Landesman E.O."/>
            <person name="Moiseenko K.V."/>
            <person name="Psurtseva N.V."/>
            <person name="Savinova O.S."/>
            <person name="Shakhova N.V."/>
            <person name="Tyazhelova T.V."/>
            <person name="Vasina D.V."/>
        </authorList>
    </citation>
    <scope>NUCLEOTIDE SEQUENCE [LARGE SCALE GENOMIC DNA]</scope>
    <source>
        <strain evidence="3 4">LE-BIN_3174</strain>
    </source>
</reference>
<accession>A0A4R0R858</accession>
<evidence type="ECO:0000313" key="4">
    <source>
        <dbReference type="Proteomes" id="UP000292702"/>
    </source>
</evidence>
<feature type="compositionally biased region" description="Polar residues" evidence="1">
    <location>
        <begin position="85"/>
        <end position="96"/>
    </location>
</feature>
<evidence type="ECO:0000256" key="2">
    <source>
        <dbReference type="SAM" id="SignalP"/>
    </source>
</evidence>
<evidence type="ECO:0000313" key="3">
    <source>
        <dbReference type="EMBL" id="TCD63900.1"/>
    </source>
</evidence>
<feature type="region of interest" description="Disordered" evidence="1">
    <location>
        <begin position="77"/>
        <end position="96"/>
    </location>
</feature>
<sequence>MRFSTLLACVLATAATCIAAVPRFYGAPGGLAARNDNHLDLFLRNLATRDDYAKLVLRDVLESIHARDYSHVLQARTRPVGAPASTGTGTLSRSGQAQLKLVQNPTEEMNKLNTQTVRGGKGGVIHVPTVKYPEGEEAKIEGGDS</sequence>
<name>A0A4R0R858_9APHY</name>
<proteinExistence type="predicted"/>
<dbReference type="AlphaFoldDB" id="A0A4R0R858"/>
<gene>
    <name evidence="3" type="ORF">EIP91_004779</name>
</gene>